<proteinExistence type="predicted"/>
<organism evidence="3 4">
    <name type="scientific">Streptomyces griseoruber</name>
    <dbReference type="NCBI Taxonomy" id="1943"/>
    <lineage>
        <taxon>Bacteria</taxon>
        <taxon>Bacillati</taxon>
        <taxon>Actinomycetota</taxon>
        <taxon>Actinomycetes</taxon>
        <taxon>Kitasatosporales</taxon>
        <taxon>Streptomycetaceae</taxon>
        <taxon>Streptomyces</taxon>
    </lineage>
</organism>
<evidence type="ECO:0000313" key="4">
    <source>
        <dbReference type="Proteomes" id="UP000052982"/>
    </source>
</evidence>
<dbReference type="AlphaFoldDB" id="A0A101T2J5"/>
<feature type="signal peptide" evidence="2">
    <location>
        <begin position="1"/>
        <end position="23"/>
    </location>
</feature>
<reference evidence="3 4" key="1">
    <citation type="submission" date="2015-10" db="EMBL/GenBank/DDBJ databases">
        <title>Draft genome sequence of Streptomyces griseoruber DSM 40281, type strain for the species Streptomyces griseoruber.</title>
        <authorList>
            <person name="Ruckert C."/>
            <person name="Winkler A."/>
            <person name="Kalinowski J."/>
            <person name="Kampfer P."/>
            <person name="Glaeser S."/>
        </authorList>
    </citation>
    <scope>NUCLEOTIDE SEQUENCE [LARGE SCALE GENOMIC DNA]</scope>
    <source>
        <strain evidence="3 4">DSM 40281</strain>
    </source>
</reference>
<protein>
    <submittedName>
        <fullName evidence="3">Uncharacterized protein</fullName>
    </submittedName>
</protein>
<comment type="caution">
    <text evidence="3">The sequence shown here is derived from an EMBL/GenBank/DDBJ whole genome shotgun (WGS) entry which is preliminary data.</text>
</comment>
<feature type="transmembrane region" description="Helical" evidence="1">
    <location>
        <begin position="33"/>
        <end position="59"/>
    </location>
</feature>
<keyword evidence="2" id="KW-0732">Signal</keyword>
<keyword evidence="1" id="KW-0472">Membrane</keyword>
<gene>
    <name evidence="3" type="ORF">AQJ64_14900</name>
</gene>
<sequence>MNRRSTAGIALSVAGLCALIALAAVSTAFELSGAVRVGVVVVLVCAIAGAAAVLGASVVRSNRE</sequence>
<dbReference type="RefSeq" id="WP_055632896.1">
    <property type="nucleotide sequence ID" value="NZ_JBIRRP010000003.1"/>
</dbReference>
<evidence type="ECO:0000256" key="2">
    <source>
        <dbReference type="SAM" id="SignalP"/>
    </source>
</evidence>
<dbReference type="EMBL" id="LMWW01000017">
    <property type="protein sequence ID" value="KUN84428.1"/>
    <property type="molecule type" value="Genomic_DNA"/>
</dbReference>
<keyword evidence="4" id="KW-1185">Reference proteome</keyword>
<dbReference type="STRING" id="1943.AQJ64_14900"/>
<feature type="chain" id="PRO_5007106837" evidence="2">
    <location>
        <begin position="24"/>
        <end position="64"/>
    </location>
</feature>
<name>A0A101T2J5_9ACTN</name>
<keyword evidence="1" id="KW-1133">Transmembrane helix</keyword>
<dbReference type="Proteomes" id="UP000052982">
    <property type="component" value="Unassembled WGS sequence"/>
</dbReference>
<dbReference type="OrthoDB" id="9974682at2"/>
<keyword evidence="1" id="KW-0812">Transmembrane</keyword>
<evidence type="ECO:0000313" key="3">
    <source>
        <dbReference type="EMBL" id="KUN84428.1"/>
    </source>
</evidence>
<evidence type="ECO:0000256" key="1">
    <source>
        <dbReference type="SAM" id="Phobius"/>
    </source>
</evidence>
<accession>A0A101T2J5</accession>